<feature type="chain" id="PRO_5046667956" description="Tetratricopeptide repeat protein" evidence="1">
    <location>
        <begin position="23"/>
        <end position="454"/>
    </location>
</feature>
<dbReference type="Gene3D" id="1.25.40.10">
    <property type="entry name" value="Tetratricopeptide repeat domain"/>
    <property type="match status" value="1"/>
</dbReference>
<evidence type="ECO:0000256" key="1">
    <source>
        <dbReference type="SAM" id="SignalP"/>
    </source>
</evidence>
<sequence length="454" mass="51259">MRKVTYVLASLFLLLSVVDTNAQENKECVIKYNLFSGDYKSKKYDDAFPNLMYMMDNCAKLSVNVYKQGDVIAKDRYKKASNKDEALKLINRIYNQRLQNFPDRDPAKVHSDYATFMIKNKLGTDQEIFSILEKAYSIDPTRLGVRNMYRYFKGVTDRNKDSNPQKVFDTYDDVLESVSEKLADYAKKIKKYRSMEEAGEELGKKDARRLRAYTKNSEALGQVEAGLDNIIVTLSTCDRLVPLYTRDFEANKSNAKWLKRAVSRMFNKECTDDPLFEKLAKAYADASPSADAYSFVAAVLEKNGDAKGAAEMRLKAFNLETDPLKKANFKLKFAQAAKKRGQKSRARQLAREALSFNPNLGKAYLFIASLYASSVNDCGGNIFEKRMVYVAALNKARRASAVDPSIASVARQFVKNYKGNIPTKNEVFTAGVTVGSNHSIKCWIGETVKVPQGR</sequence>
<evidence type="ECO:0008006" key="4">
    <source>
        <dbReference type="Google" id="ProtNLM"/>
    </source>
</evidence>
<accession>A0ABU3LEX1</accession>
<protein>
    <recommendedName>
        <fullName evidence="4">Tetratricopeptide repeat protein</fullName>
    </recommendedName>
</protein>
<dbReference type="RefSeq" id="WP_349241540.1">
    <property type="nucleotide sequence ID" value="NZ_JAVTTO010000003.1"/>
</dbReference>
<dbReference type="EMBL" id="JAVTTO010000003">
    <property type="protein sequence ID" value="MDT7832280.1"/>
    <property type="molecule type" value="Genomic_DNA"/>
</dbReference>
<comment type="caution">
    <text evidence="2">The sequence shown here is derived from an EMBL/GenBank/DDBJ whole genome shotgun (WGS) entry which is preliminary data.</text>
</comment>
<dbReference type="SUPFAM" id="SSF48452">
    <property type="entry name" value="TPR-like"/>
    <property type="match status" value="1"/>
</dbReference>
<gene>
    <name evidence="2" type="ORF">RQM59_07800</name>
</gene>
<organism evidence="2 3">
    <name type="scientific">Asprobacillus argus</name>
    <dbReference type="NCBI Taxonomy" id="3076534"/>
    <lineage>
        <taxon>Bacteria</taxon>
        <taxon>Pseudomonadati</taxon>
        <taxon>Bacteroidota</taxon>
        <taxon>Flavobacteriia</taxon>
        <taxon>Flavobacteriales</taxon>
        <taxon>Flavobacteriaceae</taxon>
        <taxon>Asprobacillus</taxon>
    </lineage>
</organism>
<keyword evidence="1" id="KW-0732">Signal</keyword>
<keyword evidence="3" id="KW-1185">Reference proteome</keyword>
<reference evidence="2 3" key="1">
    <citation type="submission" date="2023-09" db="EMBL/GenBank/DDBJ databases">
        <title>Novel taxa isolated from Blanes Bay.</title>
        <authorList>
            <person name="Rey-Velasco X."/>
            <person name="Lucena T."/>
        </authorList>
    </citation>
    <scope>NUCLEOTIDE SEQUENCE [LARGE SCALE GENOMIC DNA]</scope>
    <source>
        <strain evidence="2 3">S356</strain>
    </source>
</reference>
<feature type="signal peptide" evidence="1">
    <location>
        <begin position="1"/>
        <end position="22"/>
    </location>
</feature>
<name>A0ABU3LEX1_9FLAO</name>
<evidence type="ECO:0000313" key="3">
    <source>
        <dbReference type="Proteomes" id="UP001257277"/>
    </source>
</evidence>
<dbReference type="InterPro" id="IPR011990">
    <property type="entry name" value="TPR-like_helical_dom_sf"/>
</dbReference>
<dbReference type="Proteomes" id="UP001257277">
    <property type="component" value="Unassembled WGS sequence"/>
</dbReference>
<proteinExistence type="predicted"/>
<evidence type="ECO:0000313" key="2">
    <source>
        <dbReference type="EMBL" id="MDT7832280.1"/>
    </source>
</evidence>